<keyword evidence="7" id="KW-0436">Ligase</keyword>
<feature type="binding site" evidence="4">
    <location>
        <position position="56"/>
    </location>
    <ligand>
        <name>substrate</name>
    </ligand>
</feature>
<comment type="similarity">
    <text evidence="1 5">Belongs to the 5-formyltetrahydrofolate cyclo-ligase family.</text>
</comment>
<dbReference type="GO" id="GO:0035999">
    <property type="term" value="P:tetrahydrofolate interconversion"/>
    <property type="evidence" value="ECO:0007669"/>
    <property type="project" value="TreeGrafter"/>
</dbReference>
<evidence type="ECO:0000313" key="7">
    <source>
        <dbReference type="EMBL" id="UOO79714.1"/>
    </source>
</evidence>
<evidence type="ECO:0000256" key="5">
    <source>
        <dbReference type="RuleBase" id="RU361279"/>
    </source>
</evidence>
<organism evidence="7 9">
    <name type="scientific">Uruburuella suis</name>
    <dbReference type="NCBI Taxonomy" id="252130"/>
    <lineage>
        <taxon>Bacteria</taxon>
        <taxon>Pseudomonadati</taxon>
        <taxon>Pseudomonadota</taxon>
        <taxon>Betaproteobacteria</taxon>
        <taxon>Neisseriales</taxon>
        <taxon>Neisseriaceae</taxon>
        <taxon>Uruburuella</taxon>
    </lineage>
</organism>
<reference evidence="7" key="3">
    <citation type="journal article" date="2022" name="Res Sq">
        <title>Evolution of multicellular longitudinally dividing oral cavity symbionts (Neisseriaceae).</title>
        <authorList>
            <person name="Nyongesa S."/>
            <person name="Weber P."/>
            <person name="Bernet E."/>
            <person name="Pullido F."/>
            <person name="Nieckarz M."/>
            <person name="Delaby M."/>
            <person name="Nieves C."/>
            <person name="Viehboeck T."/>
            <person name="Krause N."/>
            <person name="Rivera-Millot A."/>
            <person name="Nakamura A."/>
            <person name="Vischer N."/>
            <person name="VanNieuwenhze M."/>
            <person name="Brun Y."/>
            <person name="Cava F."/>
            <person name="Bulgheresi S."/>
            <person name="Veyrier F."/>
        </authorList>
    </citation>
    <scope>NUCLEOTIDE SEQUENCE</scope>
    <source>
        <strain evidence="7">1258/02</strain>
    </source>
</reference>
<accession>A0AAE9GVE4</accession>
<reference evidence="7" key="2">
    <citation type="submission" date="2021-12" db="EMBL/GenBank/DDBJ databases">
        <authorList>
            <person name="Veyrier F.J."/>
        </authorList>
    </citation>
    <scope>NUCLEOTIDE SEQUENCE</scope>
    <source>
        <strain evidence="7">1258/02</strain>
    </source>
</reference>
<dbReference type="EMBL" id="CP091507">
    <property type="protein sequence ID" value="UOO79714.1"/>
    <property type="molecule type" value="Genomic_DNA"/>
</dbReference>
<dbReference type="InterPro" id="IPR024185">
    <property type="entry name" value="FTHF_cligase-like_sf"/>
</dbReference>
<comment type="cofactor">
    <cofactor evidence="5">
        <name>Mg(2+)</name>
        <dbReference type="ChEBI" id="CHEBI:18420"/>
    </cofactor>
</comment>
<dbReference type="EMBL" id="SLXE01000009">
    <property type="protein sequence ID" value="TCP06931.1"/>
    <property type="molecule type" value="Genomic_DNA"/>
</dbReference>
<dbReference type="KEGG" id="usu:LVJ78_01400"/>
<keyword evidence="8" id="KW-1185">Reference proteome</keyword>
<dbReference type="InterPro" id="IPR002698">
    <property type="entry name" value="FTHF_cligase"/>
</dbReference>
<evidence type="ECO:0000256" key="4">
    <source>
        <dbReference type="PIRSR" id="PIRSR006806-1"/>
    </source>
</evidence>
<name>A0AAE9GVE4_9NEIS</name>
<keyword evidence="3 4" id="KW-0067">ATP-binding</keyword>
<comment type="catalytic activity">
    <reaction evidence="5">
        <text>(6S)-5-formyl-5,6,7,8-tetrahydrofolate + ATP = (6R)-5,10-methenyltetrahydrofolate + ADP + phosphate</text>
        <dbReference type="Rhea" id="RHEA:10488"/>
        <dbReference type="ChEBI" id="CHEBI:30616"/>
        <dbReference type="ChEBI" id="CHEBI:43474"/>
        <dbReference type="ChEBI" id="CHEBI:57455"/>
        <dbReference type="ChEBI" id="CHEBI:57457"/>
        <dbReference type="ChEBI" id="CHEBI:456216"/>
        <dbReference type="EC" id="6.3.3.2"/>
    </reaction>
</comment>
<sequence length="193" mass="22566">MDIPTDKSALRRTLRRARQQLGRDERRRATRRIQRHLFRHIKRGARIGVYWPIGSELRLDDFIQTALQRGARVYLPYIEPGRLRLWFTPYCADAAQAERARGRLKIPQFHGEKIRAHRLNTLLLPLVGIDNEGYRLGQGGGYYDASLAATRHRLQPHKIGVGFACQRHNGRLPREAHDMRLDGFVCEHGWRRF</sequence>
<dbReference type="NCBIfam" id="TIGR02727">
    <property type="entry name" value="MTHFS_bact"/>
    <property type="match status" value="1"/>
</dbReference>
<reference evidence="6 8" key="1">
    <citation type="submission" date="2019-03" db="EMBL/GenBank/DDBJ databases">
        <title>Genomic Encyclopedia of Type Strains, Phase IV (KMG-IV): sequencing the most valuable type-strain genomes for metagenomic binning, comparative biology and taxonomic classification.</title>
        <authorList>
            <person name="Goeker M."/>
        </authorList>
    </citation>
    <scope>NUCLEOTIDE SEQUENCE [LARGE SCALE GENOMIC DNA]</scope>
    <source>
        <strain evidence="6 8">DSM 17474</strain>
    </source>
</reference>
<dbReference type="EC" id="6.3.3.2" evidence="5"/>
<dbReference type="InterPro" id="IPR037171">
    <property type="entry name" value="NagB/RpiA_transferase-like"/>
</dbReference>
<dbReference type="GO" id="GO:0005524">
    <property type="term" value="F:ATP binding"/>
    <property type="evidence" value="ECO:0007669"/>
    <property type="project" value="UniProtKB-KW"/>
</dbReference>
<dbReference type="PANTHER" id="PTHR23407:SF1">
    <property type="entry name" value="5-FORMYLTETRAHYDROFOLATE CYCLO-LIGASE"/>
    <property type="match status" value="1"/>
</dbReference>
<evidence type="ECO:0000313" key="8">
    <source>
        <dbReference type="Proteomes" id="UP000294721"/>
    </source>
</evidence>
<feature type="binding site" evidence="4">
    <location>
        <begin position="7"/>
        <end position="11"/>
    </location>
    <ligand>
        <name>ATP</name>
        <dbReference type="ChEBI" id="CHEBI:30616"/>
    </ligand>
</feature>
<dbReference type="PIRSF" id="PIRSF006806">
    <property type="entry name" value="FTHF_cligase"/>
    <property type="match status" value="1"/>
</dbReference>
<dbReference type="AlphaFoldDB" id="A0AAE9GVE4"/>
<dbReference type="RefSeq" id="WP_132953564.1">
    <property type="nucleotide sequence ID" value="NZ_CP091507.1"/>
</dbReference>
<dbReference type="GO" id="GO:0009396">
    <property type="term" value="P:folic acid-containing compound biosynthetic process"/>
    <property type="evidence" value="ECO:0007669"/>
    <property type="project" value="TreeGrafter"/>
</dbReference>
<evidence type="ECO:0000313" key="6">
    <source>
        <dbReference type="EMBL" id="TCP06931.1"/>
    </source>
</evidence>
<dbReference type="GO" id="GO:0046872">
    <property type="term" value="F:metal ion binding"/>
    <property type="evidence" value="ECO:0007669"/>
    <property type="project" value="UniProtKB-KW"/>
</dbReference>
<dbReference type="Gene3D" id="3.40.50.10420">
    <property type="entry name" value="NagB/RpiA/CoA transferase-like"/>
    <property type="match status" value="1"/>
</dbReference>
<protein>
    <recommendedName>
        <fullName evidence="5">5-formyltetrahydrofolate cyclo-ligase</fullName>
        <ecNumber evidence="5">6.3.3.2</ecNumber>
    </recommendedName>
</protein>
<keyword evidence="2 4" id="KW-0547">Nucleotide-binding</keyword>
<gene>
    <name evidence="6" type="ORF">EV680_10924</name>
    <name evidence="7" type="ORF">LVJ78_01400</name>
</gene>
<feature type="binding site" evidence="4">
    <location>
        <begin position="135"/>
        <end position="143"/>
    </location>
    <ligand>
        <name>ATP</name>
        <dbReference type="ChEBI" id="CHEBI:30616"/>
    </ligand>
</feature>
<evidence type="ECO:0000256" key="2">
    <source>
        <dbReference type="ARBA" id="ARBA00022741"/>
    </source>
</evidence>
<dbReference type="SUPFAM" id="SSF100950">
    <property type="entry name" value="NagB/RpiA/CoA transferase-like"/>
    <property type="match status" value="1"/>
</dbReference>
<evidence type="ECO:0000313" key="9">
    <source>
        <dbReference type="Proteomes" id="UP000829756"/>
    </source>
</evidence>
<dbReference type="Proteomes" id="UP000294721">
    <property type="component" value="Unassembled WGS sequence"/>
</dbReference>
<evidence type="ECO:0000256" key="1">
    <source>
        <dbReference type="ARBA" id="ARBA00010638"/>
    </source>
</evidence>
<dbReference type="Proteomes" id="UP000829756">
    <property type="component" value="Chromosome"/>
</dbReference>
<proteinExistence type="inferred from homology"/>
<keyword evidence="5" id="KW-0479">Metal-binding</keyword>
<evidence type="ECO:0000256" key="3">
    <source>
        <dbReference type="ARBA" id="ARBA00022840"/>
    </source>
</evidence>
<keyword evidence="5" id="KW-0460">Magnesium</keyword>
<dbReference type="Pfam" id="PF01812">
    <property type="entry name" value="5-FTHF_cyc-lig"/>
    <property type="match status" value="1"/>
</dbReference>
<dbReference type="GO" id="GO:0030272">
    <property type="term" value="F:5-formyltetrahydrofolate cyclo-ligase activity"/>
    <property type="evidence" value="ECO:0007669"/>
    <property type="project" value="UniProtKB-EC"/>
</dbReference>
<dbReference type="PANTHER" id="PTHR23407">
    <property type="entry name" value="ATPASE INHIBITOR/5-FORMYLTETRAHYDROFOLATE CYCLO-LIGASE"/>
    <property type="match status" value="1"/>
</dbReference>